<accession>D7KIB6</accession>
<proteinExistence type="predicted"/>
<gene>
    <name evidence="1" type="ORF">ARALYDRAFT_681019</name>
</gene>
<dbReference type="Gramene" id="Al_scaffold_0001_3342">
    <property type="protein sequence ID" value="Al_scaffold_0001_3342"/>
    <property type="gene ID" value="Al_scaffold_0001_3342"/>
</dbReference>
<evidence type="ECO:0000313" key="2">
    <source>
        <dbReference type="Proteomes" id="UP000008694"/>
    </source>
</evidence>
<evidence type="ECO:0000313" key="1">
    <source>
        <dbReference type="EMBL" id="EFH69995.1"/>
    </source>
</evidence>
<dbReference type="Proteomes" id="UP000008694">
    <property type="component" value="Unassembled WGS sequence"/>
</dbReference>
<dbReference type="EMBL" id="GL348713">
    <property type="protein sequence ID" value="EFH69995.1"/>
    <property type="molecule type" value="Genomic_DNA"/>
</dbReference>
<dbReference type="AlphaFoldDB" id="D7KIB6"/>
<sequence>MWILKFCVTFLTSSRESNGQDYIIRSNYMPFGTIGWAKEDDDNESHKMPIKKLKKPTLSTSRCRWTLSFLFLYSSKTTSLASSLSSHYRLPISSLAQHVKSPHVHNSC</sequence>
<keyword evidence="2" id="KW-1185">Reference proteome</keyword>
<name>D7KIB6_ARALL</name>
<protein>
    <submittedName>
        <fullName evidence="1">Predicted protein</fullName>
    </submittedName>
</protein>
<dbReference type="HOGENOM" id="CLU_2200526_0_0_1"/>
<reference evidence="2" key="1">
    <citation type="journal article" date="2011" name="Nat. Genet.">
        <title>The Arabidopsis lyrata genome sequence and the basis of rapid genome size change.</title>
        <authorList>
            <person name="Hu T.T."/>
            <person name="Pattyn P."/>
            <person name="Bakker E.G."/>
            <person name="Cao J."/>
            <person name="Cheng J.-F."/>
            <person name="Clark R.M."/>
            <person name="Fahlgren N."/>
            <person name="Fawcett J.A."/>
            <person name="Grimwood J."/>
            <person name="Gundlach H."/>
            <person name="Haberer G."/>
            <person name="Hollister J.D."/>
            <person name="Ossowski S."/>
            <person name="Ottilar R.P."/>
            <person name="Salamov A.A."/>
            <person name="Schneeberger K."/>
            <person name="Spannagl M."/>
            <person name="Wang X."/>
            <person name="Yang L."/>
            <person name="Nasrallah M.E."/>
            <person name="Bergelson J."/>
            <person name="Carrington J.C."/>
            <person name="Gaut B.S."/>
            <person name="Schmutz J."/>
            <person name="Mayer K.F.X."/>
            <person name="Van de Peer Y."/>
            <person name="Grigoriev I.V."/>
            <person name="Nordborg M."/>
            <person name="Weigel D."/>
            <person name="Guo Y.-L."/>
        </authorList>
    </citation>
    <scope>NUCLEOTIDE SEQUENCE [LARGE SCALE GENOMIC DNA]</scope>
    <source>
        <strain evidence="2">cv. MN47</strain>
    </source>
</reference>
<organism evidence="2">
    <name type="scientific">Arabidopsis lyrata subsp. lyrata</name>
    <name type="common">Lyre-leaved rock-cress</name>
    <dbReference type="NCBI Taxonomy" id="81972"/>
    <lineage>
        <taxon>Eukaryota</taxon>
        <taxon>Viridiplantae</taxon>
        <taxon>Streptophyta</taxon>
        <taxon>Embryophyta</taxon>
        <taxon>Tracheophyta</taxon>
        <taxon>Spermatophyta</taxon>
        <taxon>Magnoliopsida</taxon>
        <taxon>eudicotyledons</taxon>
        <taxon>Gunneridae</taxon>
        <taxon>Pentapetalae</taxon>
        <taxon>rosids</taxon>
        <taxon>malvids</taxon>
        <taxon>Brassicales</taxon>
        <taxon>Brassicaceae</taxon>
        <taxon>Camelineae</taxon>
        <taxon>Arabidopsis</taxon>
    </lineage>
</organism>